<proteinExistence type="predicted"/>
<gene>
    <name evidence="2" type="ORF">OE104_04620</name>
</gene>
<protein>
    <submittedName>
        <fullName evidence="2">YlbD family protein</fullName>
    </submittedName>
</protein>
<organism evidence="2 3">
    <name type="scientific">Fervidibacillus albus</name>
    <dbReference type="NCBI Taxonomy" id="2980026"/>
    <lineage>
        <taxon>Bacteria</taxon>
        <taxon>Bacillati</taxon>
        <taxon>Bacillota</taxon>
        <taxon>Bacilli</taxon>
        <taxon>Bacillales</taxon>
        <taxon>Bacillaceae</taxon>
        <taxon>Fervidibacillus</taxon>
    </lineage>
</organism>
<sequence length="140" mass="16662">MMANKKLHPSVQKFKRFIQTHPLIVKEVRKGNYSWQELFEEWYLLGENDPKWKAYTTEREMEEHRQTKEDDTFAFFQQLAKTLKNVDLEKIQTYMKNLNEAIGTIQGILSEWQRNQKDGEGNGTTGSNGQRENPFSFRRD</sequence>
<dbReference type="InterPro" id="IPR025953">
    <property type="entry name" value="YlbD_coat"/>
</dbReference>
<accession>A0A9E8RWF0</accession>
<dbReference type="Proteomes" id="UP001164718">
    <property type="component" value="Chromosome"/>
</dbReference>
<evidence type="ECO:0000313" key="3">
    <source>
        <dbReference type="Proteomes" id="UP001164718"/>
    </source>
</evidence>
<reference evidence="2" key="1">
    <citation type="submission" date="2022-09" db="EMBL/GenBank/DDBJ databases">
        <title>Complete Genomes of Fervidibacillus albus and Fervidibacillus halotolerans isolated from tidal flat sediments.</title>
        <authorList>
            <person name="Kwon K.K."/>
            <person name="Yang S.-H."/>
            <person name="Park M.J."/>
            <person name="Oh H.-M."/>
        </authorList>
    </citation>
    <scope>NUCLEOTIDE SEQUENCE</scope>
    <source>
        <strain evidence="2">MEBiC13591</strain>
    </source>
</reference>
<evidence type="ECO:0000313" key="2">
    <source>
        <dbReference type="EMBL" id="WAA10606.1"/>
    </source>
</evidence>
<feature type="region of interest" description="Disordered" evidence="1">
    <location>
        <begin position="115"/>
        <end position="140"/>
    </location>
</feature>
<dbReference type="EMBL" id="CP106878">
    <property type="protein sequence ID" value="WAA10606.1"/>
    <property type="molecule type" value="Genomic_DNA"/>
</dbReference>
<evidence type="ECO:0000256" key="1">
    <source>
        <dbReference type="SAM" id="MobiDB-lite"/>
    </source>
</evidence>
<dbReference type="AlphaFoldDB" id="A0A9E8RWF0"/>
<name>A0A9E8RWF0_9BACI</name>
<dbReference type="KEGG" id="faf:OE104_04620"/>
<dbReference type="RefSeq" id="WP_275418402.1">
    <property type="nucleotide sequence ID" value="NZ_CP106878.1"/>
</dbReference>
<dbReference type="Pfam" id="PF14071">
    <property type="entry name" value="YlbD_coat"/>
    <property type="match status" value="1"/>
</dbReference>
<keyword evidence="3" id="KW-1185">Reference proteome</keyword>